<feature type="compositionally biased region" description="Low complexity" evidence="2">
    <location>
        <begin position="150"/>
        <end position="164"/>
    </location>
</feature>
<evidence type="ECO:0000256" key="1">
    <source>
        <dbReference type="SAM" id="Coils"/>
    </source>
</evidence>
<feature type="region of interest" description="Disordered" evidence="2">
    <location>
        <begin position="863"/>
        <end position="885"/>
    </location>
</feature>
<protein>
    <recommendedName>
        <fullName evidence="3">U1-type domain-containing protein</fullName>
    </recommendedName>
</protein>
<feature type="compositionally biased region" description="Basic residues" evidence="2">
    <location>
        <begin position="1015"/>
        <end position="1078"/>
    </location>
</feature>
<feature type="compositionally biased region" description="Acidic residues" evidence="2">
    <location>
        <begin position="433"/>
        <end position="445"/>
    </location>
</feature>
<dbReference type="STRING" id="37001.A0A1A9WRD0"/>
<feature type="compositionally biased region" description="Basic and acidic residues" evidence="2">
    <location>
        <begin position="379"/>
        <end position="391"/>
    </location>
</feature>
<sequence length="1564" mass="176380">MEEDLILQQPPDRRLGNANALPPGPPGAEFDALEFDAKNVPPKALEKESTSSTSRSSRRRSPSVSPARKRRSLSRTRRSPSSPPPTRDRRRRSPTPPPRRNRYRDYSPDRRRYDRPGRRSPDRRRSPPPRDRRSGLSGGRDRYRGRARSSSRSLTRSPSPVRTRGTSGRWSPKKKPSSPPPPPQNQQLPMPAAISQQPPNGPPNQPPPQYGVMTHTGPQLYGDAYGQGPYNQYGVPPPQPNFVNNPDGYGMPPQTQSFNAAYPPPGPWGVDAYGQQQWLPPPNQLQTMPAPPPQQQQQTTQPPPPMSVVAQSSAVQVSQTTNTSNQSLHALPDAAPGTIDPNPAHDAVAQEAENQRDELKKQRTSYLKKTAVLKKELKMLKEQRKDLHKDSAPPSPTTKGFIDENEKLQNQIQKKLSTIENVIDMLTGIIGEENLEKEDETDEEETMPKEPISKTVAFPTVDVKQQETRSVTPSKTPNKKPYTSSSSSDDTSTDSDSTSTSSSSSTTENEEERKSGRSAASNANPSASGVAAEDDEDDDDDSLAERLKNKVIESMKNKQKEIAKIKTEQKIVEKKERFNYVFYDPEMHWCQTCDIFPKTARDYLDHLHSPEHMDRESIDTPWHLNMITNQFPTYENAPTKRTPIRGLTFFVPASAWFCKLCSVWMGDLHCASTHLKSQLHANRYNAFLEENPHYEVNWLADRQRVLNEKKTLPLPPQITSISTTAGERKKAKKDDDKSSRKRKRKSEKKQKKKKKKSSKKRKKSSGNISSSSSTSDSSSSTTEDEEPVKKKHRPAVEVKELDNPNPAASIRVTMRKQETLKQPDETELPALPPNMKIKEEPIQPTAAPVAAQARLSKWTVAQESTAVVKPKDEEKHGQEDDNIIQQWNTVQPVISESEKKLLEQLKGKLKNKPKQDHNTSNTTSKDNSSLRNEVDKENKEKDRNRSGRDRDRSGRDRGEREKDRDRDRDRDRQRDRDRERRDERDRGGGREENERRATRRSRSRSPTRSCSRGRDYRRFRRSRSRSRRISPRGWRGRRGIGRGGRSRSRSPRRRSRSYERSRRRVSRSRTRTRSRSKSNNRIEKPVVRQPEFRPRVPEKDKEKEKKSKENTEKKDKSKSKSSNANTSSNAGGKKLPFIGKMPVFKKQVGSGQQGENGEKRNDDQQQQQQSYMYTMDPNNYTASASNAGQQRPPAPTAAQIQLAMMEDVYGNAPPFHPDVGMMLDYDDLMPDPAQFVNIMGQAPPPPPPPTNPDKDEDEDMLPPGIDQEESEEFVPKPITDGPAPTKGPLPKDLEEALNIIFPGEKKPDDGEGNDNQQGEEKKTKLIAHSSGETQIIVDEPVLQAEELAKEGIHLVTLDETSIVGLDEASQMSMNEPLVFNKPSTTNPMLPSNMMTDMELEDAGSRPDEVIQPVQLTILGEISPPLPPQEVINESKQPVKDQQSATNVTDRKLQEDEFIKKEETRINLPDEIPMPDTPLAEEKPAETNEIEPPNGLEQLIMETIAADVAITADNKFVVITNEIDLADIPQPPPSPTESEKNRRQEELNDLAMLGIDADDMAAQCM</sequence>
<dbReference type="Proteomes" id="UP000091820">
    <property type="component" value="Unassembled WGS sequence"/>
</dbReference>
<feature type="region of interest" description="Disordered" evidence="2">
    <location>
        <begin position="898"/>
        <end position="1198"/>
    </location>
</feature>
<feature type="region of interest" description="Disordered" evidence="2">
    <location>
        <begin position="1"/>
        <end position="364"/>
    </location>
</feature>
<feature type="compositionally biased region" description="Low complexity" evidence="2">
    <location>
        <begin position="307"/>
        <end position="319"/>
    </location>
</feature>
<dbReference type="GO" id="GO:0005654">
    <property type="term" value="C:nucleoplasm"/>
    <property type="evidence" value="ECO:0007669"/>
    <property type="project" value="TreeGrafter"/>
</dbReference>
<feature type="compositionally biased region" description="Basic and acidic residues" evidence="2">
    <location>
        <begin position="726"/>
        <end position="738"/>
    </location>
</feature>
<dbReference type="InterPro" id="IPR003604">
    <property type="entry name" value="Matrin/U1-like-C_Znf_C2H2"/>
</dbReference>
<feature type="compositionally biased region" description="Basic residues" evidence="2">
    <location>
        <begin position="739"/>
        <end position="764"/>
    </location>
</feature>
<feature type="compositionally biased region" description="Basic residues" evidence="2">
    <location>
        <begin position="56"/>
        <end position="78"/>
    </location>
</feature>
<feature type="compositionally biased region" description="Low complexity" evidence="2">
    <location>
        <begin position="483"/>
        <end position="507"/>
    </location>
</feature>
<feature type="compositionally biased region" description="Low complexity" evidence="2">
    <location>
        <begin position="517"/>
        <end position="531"/>
    </location>
</feature>
<feature type="region of interest" description="Disordered" evidence="2">
    <location>
        <begin position="1302"/>
        <end position="1321"/>
    </location>
</feature>
<dbReference type="GO" id="GO:0045893">
    <property type="term" value="P:positive regulation of DNA-templated transcription"/>
    <property type="evidence" value="ECO:0007669"/>
    <property type="project" value="TreeGrafter"/>
</dbReference>
<keyword evidence="1" id="KW-0175">Coiled coil</keyword>
<feature type="region of interest" description="Disordered" evidence="2">
    <location>
        <begin position="430"/>
        <end position="542"/>
    </location>
</feature>
<feature type="domain" description="U1-type" evidence="3">
    <location>
        <begin position="585"/>
        <end position="619"/>
    </location>
</feature>
<name>A0A1A9WRD0_9MUSC</name>
<feature type="compositionally biased region" description="Low complexity" evidence="2">
    <location>
        <begin position="765"/>
        <end position="780"/>
    </location>
</feature>
<feature type="compositionally biased region" description="Low complexity" evidence="2">
    <location>
        <begin position="918"/>
        <end position="929"/>
    </location>
</feature>
<feature type="region of interest" description="Disordered" evidence="2">
    <location>
        <begin position="710"/>
        <end position="809"/>
    </location>
</feature>
<feature type="domain" description="U1-type" evidence="3">
    <location>
        <begin position="653"/>
        <end position="687"/>
    </location>
</feature>
<proteinExistence type="predicted"/>
<feature type="compositionally biased region" description="Polar residues" evidence="2">
    <location>
        <begin position="1170"/>
        <end position="1189"/>
    </location>
</feature>
<dbReference type="InterPro" id="IPR055309">
    <property type="entry name" value="Znf318-like"/>
</dbReference>
<evidence type="ECO:0000313" key="4">
    <source>
        <dbReference type="EnsemblMetazoa" id="GBRI029343-PA"/>
    </source>
</evidence>
<evidence type="ECO:0000259" key="3">
    <source>
        <dbReference type="SMART" id="SM00451"/>
    </source>
</evidence>
<accession>A0A1A9WRD0</accession>
<dbReference type="EnsemblMetazoa" id="GBRI029343-RA">
    <property type="protein sequence ID" value="GBRI029343-PA"/>
    <property type="gene ID" value="GBRI029343"/>
</dbReference>
<dbReference type="GO" id="GO:0045892">
    <property type="term" value="P:negative regulation of DNA-templated transcription"/>
    <property type="evidence" value="ECO:0007669"/>
    <property type="project" value="TreeGrafter"/>
</dbReference>
<reference evidence="4" key="2">
    <citation type="submission" date="2020-05" db="UniProtKB">
        <authorList>
            <consortium name="EnsemblMetazoa"/>
        </authorList>
    </citation>
    <scope>IDENTIFICATION</scope>
    <source>
        <strain evidence="4">IAEA</strain>
    </source>
</reference>
<feature type="compositionally biased region" description="Pro residues" evidence="2">
    <location>
        <begin position="279"/>
        <end position="294"/>
    </location>
</feature>
<dbReference type="VEuPathDB" id="VectorBase:GBRI029343"/>
<feature type="compositionally biased region" description="Basic and acidic residues" evidence="2">
    <location>
        <begin position="103"/>
        <end position="144"/>
    </location>
</feature>
<feature type="compositionally biased region" description="Low complexity" evidence="2">
    <location>
        <begin position="1120"/>
        <end position="1133"/>
    </location>
</feature>
<feature type="compositionally biased region" description="Pro residues" evidence="2">
    <location>
        <begin position="199"/>
        <end position="209"/>
    </location>
</feature>
<feature type="compositionally biased region" description="Basic and acidic residues" evidence="2">
    <location>
        <begin position="869"/>
        <end position="879"/>
    </location>
</feature>
<evidence type="ECO:0000313" key="5">
    <source>
        <dbReference type="Proteomes" id="UP000091820"/>
    </source>
</evidence>
<dbReference type="SMART" id="SM00451">
    <property type="entry name" value="ZnF_U1"/>
    <property type="match status" value="2"/>
</dbReference>
<feature type="coiled-coil region" evidence="1">
    <location>
        <begin position="548"/>
        <end position="575"/>
    </location>
</feature>
<evidence type="ECO:0000256" key="2">
    <source>
        <dbReference type="SAM" id="MobiDB-lite"/>
    </source>
</evidence>
<feature type="region of interest" description="Disordered" evidence="2">
    <location>
        <begin position="1236"/>
        <end position="1290"/>
    </location>
</feature>
<feature type="compositionally biased region" description="Acidic residues" evidence="2">
    <location>
        <begin position="1254"/>
        <end position="1272"/>
    </location>
</feature>
<keyword evidence="5" id="KW-1185">Reference proteome</keyword>
<feature type="region of interest" description="Disordered" evidence="2">
    <location>
        <begin position="379"/>
        <end position="406"/>
    </location>
</feature>
<reference evidence="5" key="1">
    <citation type="submission" date="2014-03" db="EMBL/GenBank/DDBJ databases">
        <authorList>
            <person name="Aksoy S."/>
            <person name="Warren W."/>
            <person name="Wilson R.K."/>
        </authorList>
    </citation>
    <scope>NUCLEOTIDE SEQUENCE [LARGE SCALE GENOMIC DNA]</scope>
    <source>
        <strain evidence="5">IAEA</strain>
    </source>
</reference>
<feature type="compositionally biased region" description="Basic and acidic residues" evidence="2">
    <location>
        <begin position="1080"/>
        <end position="1115"/>
    </location>
</feature>
<feature type="compositionally biased region" description="Pro residues" evidence="2">
    <location>
        <begin position="1242"/>
        <end position="1251"/>
    </location>
</feature>
<dbReference type="GO" id="GO:0003676">
    <property type="term" value="F:nucleic acid binding"/>
    <property type="evidence" value="ECO:0007669"/>
    <property type="project" value="InterPro"/>
</dbReference>
<dbReference type="GO" id="GO:0008270">
    <property type="term" value="F:zinc ion binding"/>
    <property type="evidence" value="ECO:0007669"/>
    <property type="project" value="InterPro"/>
</dbReference>
<dbReference type="PANTHER" id="PTHR15577">
    <property type="entry name" value="ZINC FINGER CONTAINING PROTEIN"/>
    <property type="match status" value="1"/>
</dbReference>
<organism evidence="4 5">
    <name type="scientific">Glossina brevipalpis</name>
    <dbReference type="NCBI Taxonomy" id="37001"/>
    <lineage>
        <taxon>Eukaryota</taxon>
        <taxon>Metazoa</taxon>
        <taxon>Ecdysozoa</taxon>
        <taxon>Arthropoda</taxon>
        <taxon>Hexapoda</taxon>
        <taxon>Insecta</taxon>
        <taxon>Pterygota</taxon>
        <taxon>Neoptera</taxon>
        <taxon>Endopterygota</taxon>
        <taxon>Diptera</taxon>
        <taxon>Brachycera</taxon>
        <taxon>Muscomorpha</taxon>
        <taxon>Hippoboscoidea</taxon>
        <taxon>Glossinidae</taxon>
        <taxon>Glossina</taxon>
    </lineage>
</organism>
<dbReference type="PANTHER" id="PTHR15577:SF2">
    <property type="entry name" value="ZINC FINGER PROTEIN 318"/>
    <property type="match status" value="1"/>
</dbReference>
<feature type="compositionally biased region" description="Basic and acidic residues" evidence="2">
    <location>
        <begin position="932"/>
        <end position="996"/>
    </location>
</feature>
<feature type="compositionally biased region" description="Acidic residues" evidence="2">
    <location>
        <begin position="532"/>
        <end position="542"/>
    </location>
</feature>